<keyword evidence="2" id="KW-0812">Transmembrane</keyword>
<evidence type="ECO:0000313" key="4">
    <source>
        <dbReference type="Proteomes" id="UP000005824"/>
    </source>
</evidence>
<evidence type="ECO:0000256" key="2">
    <source>
        <dbReference type="SAM" id="Phobius"/>
    </source>
</evidence>
<sequence length="300" mass="32908">MDPGLSLTSMNYPPPPPPPEPSGPPPVPARKSYTGLIVACSLIGLVMIVGIVTGVTVFVKQQVVKREEIAKIEKSAAEERVKMADSIRDGNLADGNASLGRIKDQLGQSATHLSGADAAATRAMANYLGKIQANLQNYSTEMDKLMQAKVLSFDISDRATIEQHRQIIRDFLAANAKLIDILQHGEDLLRAELEAEKVPPFNRDQTLQGYQKSQAELRPLQMRVRQCDQTLGESALAVLDLLDKNWGKWERNEASGRLRFQDDATLSSFNDLVKKIQAAAADQEKAQREMIAKVKPTGGH</sequence>
<feature type="compositionally biased region" description="Polar residues" evidence="1">
    <location>
        <begin position="1"/>
        <end position="11"/>
    </location>
</feature>
<comment type="caution">
    <text evidence="3">The sequence shown here is derived from an EMBL/GenBank/DDBJ whole genome shotgun (WGS) entry which is preliminary data.</text>
</comment>
<protein>
    <submittedName>
        <fullName evidence="3">Uncharacterized protein</fullName>
    </submittedName>
</protein>
<proteinExistence type="predicted"/>
<keyword evidence="4" id="KW-1185">Reference proteome</keyword>
<evidence type="ECO:0000313" key="3">
    <source>
        <dbReference type="EMBL" id="EDY16346.1"/>
    </source>
</evidence>
<dbReference type="Proteomes" id="UP000005824">
    <property type="component" value="Unassembled WGS sequence"/>
</dbReference>
<accession>B4DB68</accession>
<dbReference type="STRING" id="497964.CfE428DRAFT_6159"/>
<name>B4DB68_9BACT</name>
<evidence type="ECO:0000256" key="1">
    <source>
        <dbReference type="SAM" id="MobiDB-lite"/>
    </source>
</evidence>
<dbReference type="InParanoid" id="B4DB68"/>
<gene>
    <name evidence="3" type="ORF">CfE428DRAFT_6159</name>
</gene>
<organism evidence="3 4">
    <name type="scientific">Chthoniobacter flavus Ellin428</name>
    <dbReference type="NCBI Taxonomy" id="497964"/>
    <lineage>
        <taxon>Bacteria</taxon>
        <taxon>Pseudomonadati</taxon>
        <taxon>Verrucomicrobiota</taxon>
        <taxon>Spartobacteria</taxon>
        <taxon>Chthoniobacterales</taxon>
        <taxon>Chthoniobacteraceae</taxon>
        <taxon>Chthoniobacter</taxon>
    </lineage>
</organism>
<dbReference type="AlphaFoldDB" id="B4DB68"/>
<feature type="region of interest" description="Disordered" evidence="1">
    <location>
        <begin position="1"/>
        <end position="27"/>
    </location>
</feature>
<feature type="compositionally biased region" description="Pro residues" evidence="1">
    <location>
        <begin position="12"/>
        <end position="27"/>
    </location>
</feature>
<keyword evidence="2" id="KW-1133">Transmembrane helix</keyword>
<keyword evidence="2" id="KW-0472">Membrane</keyword>
<dbReference type="EMBL" id="ABVL01000035">
    <property type="protein sequence ID" value="EDY16346.1"/>
    <property type="molecule type" value="Genomic_DNA"/>
</dbReference>
<feature type="transmembrane region" description="Helical" evidence="2">
    <location>
        <begin position="33"/>
        <end position="59"/>
    </location>
</feature>
<reference evidence="3 4" key="1">
    <citation type="journal article" date="2011" name="J. Bacteriol.">
        <title>Genome sequence of Chthoniobacter flavus Ellin428, an aerobic heterotrophic soil bacterium.</title>
        <authorList>
            <person name="Kant R."/>
            <person name="van Passel M.W."/>
            <person name="Palva A."/>
            <person name="Lucas S."/>
            <person name="Lapidus A."/>
            <person name="Glavina Del Rio T."/>
            <person name="Dalin E."/>
            <person name="Tice H."/>
            <person name="Bruce D."/>
            <person name="Goodwin L."/>
            <person name="Pitluck S."/>
            <person name="Larimer F.W."/>
            <person name="Land M.L."/>
            <person name="Hauser L."/>
            <person name="Sangwan P."/>
            <person name="de Vos W.M."/>
            <person name="Janssen P.H."/>
            <person name="Smidt H."/>
        </authorList>
    </citation>
    <scope>NUCLEOTIDE SEQUENCE [LARGE SCALE GENOMIC DNA]</scope>
    <source>
        <strain evidence="3 4">Ellin428</strain>
    </source>
</reference>